<protein>
    <submittedName>
        <fullName evidence="1">Uncharacterized protein</fullName>
    </submittedName>
</protein>
<evidence type="ECO:0000313" key="1">
    <source>
        <dbReference type="EMBL" id="KAG2223378.1"/>
    </source>
</evidence>
<gene>
    <name evidence="1" type="ORF">INT45_002873</name>
</gene>
<organism evidence="1 2">
    <name type="scientific">Circinella minor</name>
    <dbReference type="NCBI Taxonomy" id="1195481"/>
    <lineage>
        <taxon>Eukaryota</taxon>
        <taxon>Fungi</taxon>
        <taxon>Fungi incertae sedis</taxon>
        <taxon>Mucoromycota</taxon>
        <taxon>Mucoromycotina</taxon>
        <taxon>Mucoromycetes</taxon>
        <taxon>Mucorales</taxon>
        <taxon>Lichtheimiaceae</taxon>
        <taxon>Circinella</taxon>
    </lineage>
</organism>
<keyword evidence="2" id="KW-1185">Reference proteome</keyword>
<proteinExistence type="predicted"/>
<sequence>MTQELSVIRKHQDNQRKLVSLLDNHSSFFSIIKQALSSCKTHLDLDEYEFPALDHATNPFQQHNFYRMSKHVEACTFFADRVISIFSAFENYHQNIHFEWCVKNVKVLKWYHHSQLISREQADGLGYSTLIGHMDDEFIVIEASYDGYEEHTNDDTLKSLTSIIVLKAYDLKNARFETFTKYKAVSIQVIKRKLRLSVLYLGEDKKFVFEERRSRTVPVTYNERYYWLNDSSSISVHRSFTSFFQRQ</sequence>
<evidence type="ECO:0000313" key="2">
    <source>
        <dbReference type="Proteomes" id="UP000646827"/>
    </source>
</evidence>
<dbReference type="EMBL" id="JAEPRB010000062">
    <property type="protein sequence ID" value="KAG2223378.1"/>
    <property type="molecule type" value="Genomic_DNA"/>
</dbReference>
<name>A0A8H7S8E9_9FUNG</name>
<dbReference type="Proteomes" id="UP000646827">
    <property type="component" value="Unassembled WGS sequence"/>
</dbReference>
<dbReference type="OrthoDB" id="2213274at2759"/>
<reference evidence="1 2" key="1">
    <citation type="submission" date="2020-12" db="EMBL/GenBank/DDBJ databases">
        <title>Metabolic potential, ecology and presence of endohyphal bacteria is reflected in genomic diversity of Mucoromycotina.</title>
        <authorList>
            <person name="Muszewska A."/>
            <person name="Okrasinska A."/>
            <person name="Steczkiewicz K."/>
            <person name="Drgas O."/>
            <person name="Orlowska M."/>
            <person name="Perlinska-Lenart U."/>
            <person name="Aleksandrzak-Piekarczyk T."/>
            <person name="Szatraj K."/>
            <person name="Zielenkiewicz U."/>
            <person name="Pilsyk S."/>
            <person name="Malc E."/>
            <person name="Mieczkowski P."/>
            <person name="Kruszewska J.S."/>
            <person name="Biernat P."/>
            <person name="Pawlowska J."/>
        </authorList>
    </citation>
    <scope>NUCLEOTIDE SEQUENCE [LARGE SCALE GENOMIC DNA]</scope>
    <source>
        <strain evidence="1 2">CBS 142.35</strain>
    </source>
</reference>
<dbReference type="AlphaFoldDB" id="A0A8H7S8E9"/>
<comment type="caution">
    <text evidence="1">The sequence shown here is derived from an EMBL/GenBank/DDBJ whole genome shotgun (WGS) entry which is preliminary data.</text>
</comment>
<accession>A0A8H7S8E9</accession>